<sequence>MEQAQPQDFVGTWRLVEYTFHHEDGTVERPWGEDVTGYLLYTPQGYMSANLSPARRNWRFRRARLKAEVPAAEEGGLARLARRGVPRDYIAYSGRFELKDGMIIHHVEVSLFPHWVGLPQHRYYEFCENQLTLRTSSINSGRDRVVAQLRWQRVD</sequence>
<dbReference type="STRING" id="240015.ACP_3547"/>
<dbReference type="InterPro" id="IPR024311">
    <property type="entry name" value="Lipocalin-like"/>
</dbReference>
<dbReference type="InParanoid" id="C1F7I0"/>
<proteinExistence type="predicted"/>
<evidence type="ECO:0000259" key="1">
    <source>
        <dbReference type="Pfam" id="PF13924"/>
    </source>
</evidence>
<dbReference type="HOGENOM" id="CLU_109259_2_1_0"/>
<gene>
    <name evidence="2" type="ordered locus">ACP_3547</name>
</gene>
<reference evidence="2 3" key="1">
    <citation type="journal article" date="2009" name="Appl. Environ. Microbiol.">
        <title>Three genomes from the phylum Acidobacteria provide insight into the lifestyles of these microorganisms in soils.</title>
        <authorList>
            <person name="Ward N.L."/>
            <person name="Challacombe J.F."/>
            <person name="Janssen P.H."/>
            <person name="Henrissat B."/>
            <person name="Coutinho P.M."/>
            <person name="Wu M."/>
            <person name="Xie G."/>
            <person name="Haft D.H."/>
            <person name="Sait M."/>
            <person name="Badger J."/>
            <person name="Barabote R.D."/>
            <person name="Bradley B."/>
            <person name="Brettin T.S."/>
            <person name="Brinkac L.M."/>
            <person name="Bruce D."/>
            <person name="Creasy T."/>
            <person name="Daugherty S.C."/>
            <person name="Davidsen T.M."/>
            <person name="DeBoy R.T."/>
            <person name="Detter J.C."/>
            <person name="Dodson R.J."/>
            <person name="Durkin A.S."/>
            <person name="Ganapathy A."/>
            <person name="Gwinn-Giglio M."/>
            <person name="Han C.S."/>
            <person name="Khouri H."/>
            <person name="Kiss H."/>
            <person name="Kothari S.P."/>
            <person name="Madupu R."/>
            <person name="Nelson K.E."/>
            <person name="Nelson W.C."/>
            <person name="Paulsen I."/>
            <person name="Penn K."/>
            <person name="Ren Q."/>
            <person name="Rosovitz M.J."/>
            <person name="Selengut J.D."/>
            <person name="Shrivastava S."/>
            <person name="Sullivan S.A."/>
            <person name="Tapia R."/>
            <person name="Thompson L.S."/>
            <person name="Watkins K.L."/>
            <person name="Yang Q."/>
            <person name="Yu C."/>
            <person name="Zafar N."/>
            <person name="Zhou L."/>
            <person name="Kuske C.R."/>
        </authorList>
    </citation>
    <scope>NUCLEOTIDE SEQUENCE [LARGE SCALE GENOMIC DNA]</scope>
    <source>
        <strain evidence="3">ATCC 51196 / DSM 11244 / BCRC 80197 / JCM 7670 / NBRC 15755 / NCIMB 13165 / 161</strain>
    </source>
</reference>
<dbReference type="EMBL" id="CP001472">
    <property type="protein sequence ID" value="ACO34187.1"/>
    <property type="molecule type" value="Genomic_DNA"/>
</dbReference>
<protein>
    <recommendedName>
        <fullName evidence="1">Lipocalin-like domain-containing protein</fullName>
    </recommendedName>
</protein>
<dbReference type="eggNOG" id="COG0662">
    <property type="taxonomic scope" value="Bacteria"/>
</dbReference>
<evidence type="ECO:0000313" key="3">
    <source>
        <dbReference type="Proteomes" id="UP000002207"/>
    </source>
</evidence>
<evidence type="ECO:0000313" key="2">
    <source>
        <dbReference type="EMBL" id="ACO34187.1"/>
    </source>
</evidence>
<dbReference type="RefSeq" id="WP_015898569.1">
    <property type="nucleotide sequence ID" value="NC_012483.1"/>
</dbReference>
<dbReference type="OrthoDB" id="118834at2"/>
<dbReference type="Proteomes" id="UP000002207">
    <property type="component" value="Chromosome"/>
</dbReference>
<dbReference type="KEGG" id="aca:ACP_3547"/>
<name>C1F7I0_ACIC5</name>
<keyword evidence="3" id="KW-1185">Reference proteome</keyword>
<organism evidence="2 3">
    <name type="scientific">Acidobacterium capsulatum (strain ATCC 51196 / DSM 11244 / BCRC 80197 / JCM 7670 / NBRC 15755 / NCIMB 13165 / 161)</name>
    <dbReference type="NCBI Taxonomy" id="240015"/>
    <lineage>
        <taxon>Bacteria</taxon>
        <taxon>Pseudomonadati</taxon>
        <taxon>Acidobacteriota</taxon>
        <taxon>Terriglobia</taxon>
        <taxon>Terriglobales</taxon>
        <taxon>Acidobacteriaceae</taxon>
        <taxon>Acidobacterium</taxon>
    </lineage>
</organism>
<dbReference type="AlphaFoldDB" id="C1F7I0"/>
<dbReference type="Pfam" id="PF13924">
    <property type="entry name" value="Lipocalin_5"/>
    <property type="match status" value="1"/>
</dbReference>
<feature type="domain" description="Lipocalin-like" evidence="1">
    <location>
        <begin position="10"/>
        <end position="154"/>
    </location>
</feature>
<accession>C1F7I0</accession>